<comment type="function">
    <text evidence="1">Could be involved in insertion of integral membrane proteins into the membrane.</text>
</comment>
<dbReference type="SMART" id="SM01234">
    <property type="entry name" value="Haemolytic"/>
    <property type="match status" value="1"/>
</dbReference>
<keyword evidence="1" id="KW-1003">Cell membrane</keyword>
<dbReference type="NCBIfam" id="TIGR00278">
    <property type="entry name" value="membrane protein insertion efficiency factor YidD"/>
    <property type="match status" value="1"/>
</dbReference>
<dbReference type="RefSeq" id="WP_285230540.1">
    <property type="nucleotide sequence ID" value="NZ_JAKZJU020000001.1"/>
</dbReference>
<keyword evidence="1" id="KW-0472">Membrane</keyword>
<evidence type="ECO:0000256" key="1">
    <source>
        <dbReference type="HAMAP-Rule" id="MF_00386"/>
    </source>
</evidence>
<protein>
    <recommendedName>
        <fullName evidence="1">Putative membrane protein insertion efficiency factor</fullName>
    </recommendedName>
</protein>
<dbReference type="Pfam" id="PF01809">
    <property type="entry name" value="YidD"/>
    <property type="match status" value="1"/>
</dbReference>
<gene>
    <name evidence="2" type="primary">yidD</name>
    <name evidence="2" type="ORF">MUN46_002615</name>
</gene>
<evidence type="ECO:0000313" key="3">
    <source>
        <dbReference type="Proteomes" id="UP001165481"/>
    </source>
</evidence>
<evidence type="ECO:0000313" key="2">
    <source>
        <dbReference type="EMBL" id="MDL2058841.1"/>
    </source>
</evidence>
<keyword evidence="3" id="KW-1185">Reference proteome</keyword>
<proteinExistence type="inferred from homology"/>
<reference evidence="2" key="1">
    <citation type="submission" date="2023-03" db="EMBL/GenBank/DDBJ databases">
        <title>Mesosutterella sp. nov. isolated from porcine feces.</title>
        <authorList>
            <person name="Yu S."/>
        </authorList>
    </citation>
    <scope>NUCLEOTIDE SEQUENCE</scope>
    <source>
        <strain evidence="2">AGMB02718</strain>
    </source>
</reference>
<dbReference type="Proteomes" id="UP001165481">
    <property type="component" value="Unassembled WGS sequence"/>
</dbReference>
<sequence>MMKIILIRMIRFYQICLSPFWGWKCRFVPSCSHYGIQAIERFGAFKGLYLTLIRLLKCQPLGPWGYDPVPEKFSWKFWTNKT</sequence>
<comment type="similarity">
    <text evidence="1">Belongs to the UPF0161 family.</text>
</comment>
<comment type="subcellular location">
    <subcellularLocation>
        <location evidence="1">Cell membrane</location>
        <topology evidence="1">Peripheral membrane protein</topology>
        <orientation evidence="1">Cytoplasmic side</orientation>
    </subcellularLocation>
</comment>
<name>A0ABT7IKF2_9BURK</name>
<dbReference type="PANTHER" id="PTHR33383">
    <property type="entry name" value="MEMBRANE PROTEIN INSERTION EFFICIENCY FACTOR-RELATED"/>
    <property type="match status" value="1"/>
</dbReference>
<dbReference type="PANTHER" id="PTHR33383:SF1">
    <property type="entry name" value="MEMBRANE PROTEIN INSERTION EFFICIENCY FACTOR-RELATED"/>
    <property type="match status" value="1"/>
</dbReference>
<accession>A0ABT7IKF2</accession>
<dbReference type="InterPro" id="IPR002696">
    <property type="entry name" value="Membr_insert_effic_factor_YidD"/>
</dbReference>
<dbReference type="HAMAP" id="MF_00386">
    <property type="entry name" value="UPF0161_YidD"/>
    <property type="match status" value="1"/>
</dbReference>
<organism evidence="2 3">
    <name type="scientific">Mesosutterella faecium</name>
    <dbReference type="NCBI Taxonomy" id="2925194"/>
    <lineage>
        <taxon>Bacteria</taxon>
        <taxon>Pseudomonadati</taxon>
        <taxon>Pseudomonadota</taxon>
        <taxon>Betaproteobacteria</taxon>
        <taxon>Burkholderiales</taxon>
        <taxon>Sutterellaceae</taxon>
        <taxon>Mesosutterella</taxon>
    </lineage>
</organism>
<dbReference type="EMBL" id="JAKZJU020000001">
    <property type="protein sequence ID" value="MDL2058841.1"/>
    <property type="molecule type" value="Genomic_DNA"/>
</dbReference>
<comment type="caution">
    <text evidence="2">The sequence shown here is derived from an EMBL/GenBank/DDBJ whole genome shotgun (WGS) entry which is preliminary data.</text>
</comment>